<dbReference type="FunFam" id="3.40.50.2000:FF:000027">
    <property type="entry name" value="Glycosyltransferase"/>
    <property type="match status" value="1"/>
</dbReference>
<dbReference type="Gene3D" id="3.40.50.2000">
    <property type="entry name" value="Glycogen Phosphorylase B"/>
    <property type="match status" value="2"/>
</dbReference>
<dbReference type="GO" id="GO:0047792">
    <property type="term" value="F:cyanohydrin beta-glucosyltransferase activity"/>
    <property type="evidence" value="ECO:0007669"/>
    <property type="project" value="UniProtKB-EC"/>
</dbReference>
<proteinExistence type="inferred from homology"/>
<dbReference type="SUPFAM" id="SSF53756">
    <property type="entry name" value="UDP-Glycosyltransferase/glycogen phosphorylase"/>
    <property type="match status" value="1"/>
</dbReference>
<gene>
    <name evidence="3" type="ORF">Din_021216</name>
</gene>
<dbReference type="EC" id="2.4.1.85" evidence="3"/>
<protein>
    <submittedName>
        <fullName evidence="3">Putative UDP-glucosyl transferase 85A2</fullName>
        <ecNumber evidence="3">2.4.1.85</ecNumber>
    </submittedName>
</protein>
<dbReference type="PANTHER" id="PTHR11926:SF774">
    <property type="entry name" value="UDP-GLYCOSYLTRANSFERASE 85A1-RELATED"/>
    <property type="match status" value="1"/>
</dbReference>
<organism evidence="3">
    <name type="scientific">Davidia involucrata</name>
    <name type="common">Dove tree</name>
    <dbReference type="NCBI Taxonomy" id="16924"/>
    <lineage>
        <taxon>Eukaryota</taxon>
        <taxon>Viridiplantae</taxon>
        <taxon>Streptophyta</taxon>
        <taxon>Embryophyta</taxon>
        <taxon>Tracheophyta</taxon>
        <taxon>Spermatophyta</taxon>
        <taxon>Magnoliopsida</taxon>
        <taxon>eudicotyledons</taxon>
        <taxon>Gunneridae</taxon>
        <taxon>Pentapetalae</taxon>
        <taxon>asterids</taxon>
        <taxon>Cornales</taxon>
        <taxon>Nyssaceae</taxon>
        <taxon>Davidia</taxon>
    </lineage>
</organism>
<evidence type="ECO:0000256" key="1">
    <source>
        <dbReference type="ARBA" id="ARBA00009995"/>
    </source>
</evidence>
<comment type="similarity">
    <text evidence="1">Belongs to the UDP-glycosyltransferase family.</text>
</comment>
<dbReference type="EMBL" id="GHES01021216">
    <property type="protein sequence ID" value="MPA51775.1"/>
    <property type="molecule type" value="Transcribed_RNA"/>
</dbReference>
<keyword evidence="2 3" id="KW-0808">Transferase</keyword>
<dbReference type="Pfam" id="PF00201">
    <property type="entry name" value="UDPGT"/>
    <property type="match status" value="1"/>
</dbReference>
<sequence>MERGVTPFKDVSYLTNGYLDTTVDWIPGMKNMRMRDIPSFIRTTDPNDIMLNFTKGEIEGCKRASAIILHTFEALEHDVLQALSSMFPPIYTIGPLQLLLDQISNKSTTLMFDECSLWKQEAECIEWLTSNEPNSVLYVNFGSIMVLTPHQLVELAWGLANSKQNFLWIVWPDVIMSDYASLPPEFIPETKGRGLMASWCPQEQVLNHPSVGWFLTHNGWNSTIESITSGVLPMLCFPFFAEQQTNCRYASSEWGIGMEIDSNYVKRDEVEKLVRELMEGETKGKEMKNKAMEWKTKAQEATSPGGSSYLNFERLLKEILLSKN</sequence>
<dbReference type="GO" id="GO:0080044">
    <property type="term" value="F:quercetin 7-O-glucosyltransferase activity"/>
    <property type="evidence" value="ECO:0007669"/>
    <property type="project" value="TreeGrafter"/>
</dbReference>
<dbReference type="CDD" id="cd03784">
    <property type="entry name" value="GT1_Gtf-like"/>
    <property type="match status" value="1"/>
</dbReference>
<dbReference type="PANTHER" id="PTHR11926">
    <property type="entry name" value="GLUCOSYL/GLUCURONOSYL TRANSFERASES"/>
    <property type="match status" value="1"/>
</dbReference>
<dbReference type="GO" id="GO:0080043">
    <property type="term" value="F:quercetin 3-O-glucosyltransferase activity"/>
    <property type="evidence" value="ECO:0007669"/>
    <property type="project" value="TreeGrafter"/>
</dbReference>
<dbReference type="InterPro" id="IPR002213">
    <property type="entry name" value="UDP_glucos_trans"/>
</dbReference>
<name>A0A5B7A6P5_DAVIN</name>
<evidence type="ECO:0000256" key="2">
    <source>
        <dbReference type="ARBA" id="ARBA00022679"/>
    </source>
</evidence>
<evidence type="ECO:0000313" key="3">
    <source>
        <dbReference type="EMBL" id="MPA51775.1"/>
    </source>
</evidence>
<dbReference type="AlphaFoldDB" id="A0A5B7A6P5"/>
<reference evidence="3" key="1">
    <citation type="submission" date="2019-08" db="EMBL/GenBank/DDBJ databases">
        <title>Reference gene set and small RNA set construction with multiple tissues from Davidia involucrata Baill.</title>
        <authorList>
            <person name="Yang H."/>
            <person name="Zhou C."/>
            <person name="Li G."/>
            <person name="Wang J."/>
            <person name="Gao P."/>
            <person name="Wang M."/>
            <person name="Wang R."/>
            <person name="Zhao Y."/>
        </authorList>
    </citation>
    <scope>NUCLEOTIDE SEQUENCE</scope>
    <source>
        <tissue evidence="3">Mixed with DoveR01_LX</tissue>
    </source>
</reference>
<keyword evidence="3" id="KW-0328">Glycosyltransferase</keyword>
<accession>A0A5B7A6P5</accession>